<organism evidence="4 5">
    <name type="scientific">Fusarium torreyae</name>
    <dbReference type="NCBI Taxonomy" id="1237075"/>
    <lineage>
        <taxon>Eukaryota</taxon>
        <taxon>Fungi</taxon>
        <taxon>Dikarya</taxon>
        <taxon>Ascomycota</taxon>
        <taxon>Pezizomycotina</taxon>
        <taxon>Sordariomycetes</taxon>
        <taxon>Hypocreomycetidae</taxon>
        <taxon>Hypocreales</taxon>
        <taxon>Nectriaceae</taxon>
        <taxon>Fusarium</taxon>
    </lineage>
</organism>
<dbReference type="Gene3D" id="3.90.25.10">
    <property type="entry name" value="UDP-galactose 4-epimerase, domain 1"/>
    <property type="match status" value="1"/>
</dbReference>
<dbReference type="OrthoDB" id="300709at2759"/>
<name>A0A9W8RXP1_9HYPO</name>
<dbReference type="InterPro" id="IPR008030">
    <property type="entry name" value="NmrA-like"/>
</dbReference>
<dbReference type="Gene3D" id="3.40.50.720">
    <property type="entry name" value="NAD(P)-binding Rossmann-like Domain"/>
    <property type="match status" value="1"/>
</dbReference>
<evidence type="ECO:0000256" key="2">
    <source>
        <dbReference type="ARBA" id="ARBA00022857"/>
    </source>
</evidence>
<dbReference type="EMBL" id="JAOQAZ010000018">
    <property type="protein sequence ID" value="KAJ4256932.1"/>
    <property type="molecule type" value="Genomic_DNA"/>
</dbReference>
<dbReference type="Proteomes" id="UP001152049">
    <property type="component" value="Unassembled WGS sequence"/>
</dbReference>
<evidence type="ECO:0000256" key="1">
    <source>
        <dbReference type="ARBA" id="ARBA00006328"/>
    </source>
</evidence>
<dbReference type="AlphaFoldDB" id="A0A9W8RXP1"/>
<comment type="caution">
    <text evidence="4">The sequence shown here is derived from an EMBL/GenBank/DDBJ whole genome shotgun (WGS) entry which is preliminary data.</text>
</comment>
<dbReference type="PANTHER" id="PTHR42748">
    <property type="entry name" value="NITROGEN METABOLITE REPRESSION PROTEIN NMRA FAMILY MEMBER"/>
    <property type="match status" value="1"/>
</dbReference>
<dbReference type="GO" id="GO:0005634">
    <property type="term" value="C:nucleus"/>
    <property type="evidence" value="ECO:0007669"/>
    <property type="project" value="TreeGrafter"/>
</dbReference>
<comment type="similarity">
    <text evidence="1">Belongs to the NmrA-type oxidoreductase family.</text>
</comment>
<dbReference type="InterPro" id="IPR051164">
    <property type="entry name" value="NmrA-like_oxidored"/>
</dbReference>
<proteinExistence type="inferred from homology"/>
<dbReference type="InterPro" id="IPR036291">
    <property type="entry name" value="NAD(P)-bd_dom_sf"/>
</dbReference>
<evidence type="ECO:0000259" key="3">
    <source>
        <dbReference type="Pfam" id="PF05368"/>
    </source>
</evidence>
<protein>
    <recommendedName>
        <fullName evidence="3">NmrA-like domain-containing protein</fullName>
    </recommendedName>
</protein>
<evidence type="ECO:0000313" key="5">
    <source>
        <dbReference type="Proteomes" id="UP001152049"/>
    </source>
</evidence>
<gene>
    <name evidence="4" type="ORF">NW762_009028</name>
</gene>
<keyword evidence="2" id="KW-0521">NADP</keyword>
<accession>A0A9W8RXP1</accession>
<sequence>MPTIAILGATGIQGGSVVRQLEKSSTWKIRALTRNVESAKAQTLASRGVEVVSADVNYEESLVKAFEGVDAVFAVTTFWDSLVNLGQDGSGQEEFQQLKNLANAARKTTTLNHYILSSLPPAGKASQGKLKVPHFDYKQRAVDWMRETTPDLFCKTSQIWPGWYHTNLTKIPGRFLEIPNTDGAYIWAQPSKQSACLPIAGDIDYNFGVVVKGLLDAGPKAFGKIAICVTDYMPFTDVVKVFGEITGCRAAYAELSDDSIFKLFGIFGAEYAAQLRWSEEFPSWESISPKDVISLEALGVERELVDFASAMEAIKNQII</sequence>
<keyword evidence="5" id="KW-1185">Reference proteome</keyword>
<reference evidence="4" key="1">
    <citation type="submission" date="2022-09" db="EMBL/GenBank/DDBJ databases">
        <title>Fusarium specimens isolated from Avocado Roots.</title>
        <authorList>
            <person name="Stajich J."/>
            <person name="Roper C."/>
            <person name="Heimlech-Rivalta G."/>
        </authorList>
    </citation>
    <scope>NUCLEOTIDE SEQUENCE</scope>
    <source>
        <strain evidence="4">CF00136</strain>
    </source>
</reference>
<dbReference type="PANTHER" id="PTHR42748:SF28">
    <property type="entry name" value="NMRA-LIKE DOMAIN-CONTAINING PROTEIN"/>
    <property type="match status" value="1"/>
</dbReference>
<dbReference type="SUPFAM" id="SSF51735">
    <property type="entry name" value="NAD(P)-binding Rossmann-fold domains"/>
    <property type="match status" value="1"/>
</dbReference>
<evidence type="ECO:0000313" key="4">
    <source>
        <dbReference type="EMBL" id="KAJ4256932.1"/>
    </source>
</evidence>
<feature type="domain" description="NmrA-like" evidence="3">
    <location>
        <begin position="3"/>
        <end position="280"/>
    </location>
</feature>
<dbReference type="Pfam" id="PF05368">
    <property type="entry name" value="NmrA"/>
    <property type="match status" value="1"/>
</dbReference>